<evidence type="ECO:0000256" key="1">
    <source>
        <dbReference type="SAM" id="Coils"/>
    </source>
</evidence>
<evidence type="ECO:0000313" key="2">
    <source>
        <dbReference type="EMBL" id="KPA81871.1"/>
    </source>
</evidence>
<comment type="caution">
    <text evidence="2">The sequence shown here is derived from an EMBL/GenBank/DDBJ whole genome shotgun (WGS) entry which is preliminary data.</text>
</comment>
<dbReference type="OrthoDB" id="271688at2759"/>
<proteinExistence type="predicted"/>
<sequence>MPPRRPTKNLSPEEVIAVRKVHVESLSQQCAAVEKMIAISTDQELRLDAEIAGLERRIAETGVATEQVGRDLDDKVKFMNAYATTNLEQLQQRHANMEKSVLEAEAENEALRAKLAELTQRKEAELAEWEAKVTEQQALMNAKALDFGLQLKETLAHNYSTTTA</sequence>
<dbReference type="GeneID" id="26904413"/>
<evidence type="ECO:0000313" key="3">
    <source>
        <dbReference type="Proteomes" id="UP000037923"/>
    </source>
</evidence>
<protein>
    <submittedName>
        <fullName evidence="2">Uncharacterized protein</fullName>
    </submittedName>
</protein>
<dbReference type="EMBL" id="LGTL01000006">
    <property type="protein sequence ID" value="KPA81871.1"/>
    <property type="molecule type" value="Genomic_DNA"/>
</dbReference>
<accession>A0A0N0DWJ6</accession>
<dbReference type="AlphaFoldDB" id="A0A0N0DWJ6"/>
<dbReference type="EMBL" id="LGTL01000006">
    <property type="protein sequence ID" value="KPA81870.1"/>
    <property type="molecule type" value="Genomic_DNA"/>
</dbReference>
<keyword evidence="1" id="KW-0175">Coiled coil</keyword>
<dbReference type="RefSeq" id="XP_015660310.1">
    <property type="nucleotide sequence ID" value="XM_015801690.1"/>
</dbReference>
<gene>
    <name evidence="2" type="ORF">ABB37_04122</name>
</gene>
<reference evidence="2 3" key="1">
    <citation type="submission" date="2015-07" db="EMBL/GenBank/DDBJ databases">
        <title>High-quality genome of monoxenous trypanosomatid Leptomonas pyrrhocoris.</title>
        <authorList>
            <person name="Flegontov P."/>
            <person name="Butenko A."/>
            <person name="Firsov S."/>
            <person name="Vlcek C."/>
            <person name="Logacheva M.D."/>
            <person name="Field M."/>
            <person name="Filatov D."/>
            <person name="Flegontova O."/>
            <person name="Gerasimov E."/>
            <person name="Jackson A.P."/>
            <person name="Kelly S."/>
            <person name="Opperdoes F."/>
            <person name="O'Reilly A."/>
            <person name="Votypka J."/>
            <person name="Yurchenko V."/>
            <person name="Lukes J."/>
        </authorList>
    </citation>
    <scope>NUCLEOTIDE SEQUENCE [LARGE SCALE GENOMIC DNA]</scope>
    <source>
        <strain evidence="2">H10</strain>
    </source>
</reference>
<organism evidence="2 3">
    <name type="scientific">Leptomonas pyrrhocoris</name>
    <name type="common">Firebug parasite</name>
    <dbReference type="NCBI Taxonomy" id="157538"/>
    <lineage>
        <taxon>Eukaryota</taxon>
        <taxon>Discoba</taxon>
        <taxon>Euglenozoa</taxon>
        <taxon>Kinetoplastea</taxon>
        <taxon>Metakinetoplastina</taxon>
        <taxon>Trypanosomatida</taxon>
        <taxon>Trypanosomatidae</taxon>
        <taxon>Leishmaniinae</taxon>
        <taxon>Leptomonas</taxon>
    </lineage>
</organism>
<dbReference type="RefSeq" id="XP_015660309.1">
    <property type="nucleotide sequence ID" value="XM_015801689.1"/>
</dbReference>
<dbReference type="OMA" id="MEKTAHE"/>
<feature type="coiled-coil region" evidence="1">
    <location>
        <begin position="80"/>
        <end position="139"/>
    </location>
</feature>
<dbReference type="VEuPathDB" id="TriTrypDB:LpyrH10_06_4920"/>
<keyword evidence="3" id="KW-1185">Reference proteome</keyword>
<name>A0A0N0DWJ6_LEPPY</name>
<dbReference type="Proteomes" id="UP000037923">
    <property type="component" value="Unassembled WGS sequence"/>
</dbReference>